<comment type="catalytic activity">
    <reaction evidence="5 7">
        <text>2-deoxy-D-ribose 5-phosphate = D-glyceraldehyde 3-phosphate + acetaldehyde</text>
        <dbReference type="Rhea" id="RHEA:12821"/>
        <dbReference type="ChEBI" id="CHEBI:15343"/>
        <dbReference type="ChEBI" id="CHEBI:59776"/>
        <dbReference type="ChEBI" id="CHEBI:62877"/>
        <dbReference type="EC" id="4.1.2.4"/>
    </reaction>
</comment>
<dbReference type="AlphaFoldDB" id="A0A9Q4DFS6"/>
<evidence type="ECO:0000313" key="9">
    <source>
        <dbReference type="EMBL" id="WWC54519.1"/>
    </source>
</evidence>
<dbReference type="Pfam" id="PF01791">
    <property type="entry name" value="DeoC"/>
    <property type="match status" value="1"/>
</dbReference>
<dbReference type="SUPFAM" id="SSF51569">
    <property type="entry name" value="Aldolase"/>
    <property type="match status" value="1"/>
</dbReference>
<feature type="active site" description="Schiff-base intermediate with acetaldehyde" evidence="7">
    <location>
        <position position="156"/>
    </location>
</feature>
<dbReference type="EC" id="4.1.2.4" evidence="7"/>
<dbReference type="SMART" id="SM01133">
    <property type="entry name" value="DeoC"/>
    <property type="match status" value="1"/>
</dbReference>
<dbReference type="Gene3D" id="3.20.20.70">
    <property type="entry name" value="Aldolase class I"/>
    <property type="match status" value="1"/>
</dbReference>
<dbReference type="GeneID" id="86859109"/>
<evidence type="ECO:0000256" key="2">
    <source>
        <dbReference type="ARBA" id="ARBA00022490"/>
    </source>
</evidence>
<dbReference type="PIRSF" id="PIRSF001357">
    <property type="entry name" value="DeoC"/>
    <property type="match status" value="1"/>
</dbReference>
<dbReference type="Proteomes" id="UP001069047">
    <property type="component" value="Unassembled WGS sequence"/>
</dbReference>
<dbReference type="InterPro" id="IPR011343">
    <property type="entry name" value="DeoC"/>
</dbReference>
<evidence type="ECO:0000256" key="1">
    <source>
        <dbReference type="ARBA" id="ARBA00010936"/>
    </source>
</evidence>
<dbReference type="GO" id="GO:0005737">
    <property type="term" value="C:cytoplasm"/>
    <property type="evidence" value="ECO:0007669"/>
    <property type="project" value="UniProtKB-SubCell"/>
</dbReference>
<evidence type="ECO:0000313" key="11">
    <source>
        <dbReference type="Proteomes" id="UP001069047"/>
    </source>
</evidence>
<dbReference type="NCBIfam" id="TIGR00126">
    <property type="entry name" value="deoC"/>
    <property type="match status" value="1"/>
</dbReference>
<dbReference type="PANTHER" id="PTHR10889">
    <property type="entry name" value="DEOXYRIBOSE-PHOSPHATE ALDOLASE"/>
    <property type="match status" value="1"/>
</dbReference>
<dbReference type="HAMAP" id="MF_00114">
    <property type="entry name" value="DeoC_type1"/>
    <property type="match status" value="1"/>
</dbReference>
<dbReference type="GO" id="GO:0009264">
    <property type="term" value="P:deoxyribonucleotide catabolic process"/>
    <property type="evidence" value="ECO:0007669"/>
    <property type="project" value="UniProtKB-UniRule"/>
</dbReference>
<evidence type="ECO:0000256" key="4">
    <source>
        <dbReference type="ARBA" id="ARBA00023270"/>
    </source>
</evidence>
<keyword evidence="4 7" id="KW-0704">Schiff base</keyword>
<evidence type="ECO:0000256" key="3">
    <source>
        <dbReference type="ARBA" id="ARBA00023239"/>
    </source>
</evidence>
<evidence type="ECO:0000313" key="10">
    <source>
        <dbReference type="Proteomes" id="UP000250354"/>
    </source>
</evidence>
<comment type="subcellular location">
    <subcellularLocation>
        <location evidence="7">Cytoplasm</location>
    </subcellularLocation>
</comment>
<reference evidence="9 10" key="1">
    <citation type="journal article" date="2020" name="J. Bacteriol.">
        <title>Aerococcus urinae Isolated from Women with Lower Urinary Tract Symptoms: In Vitro Aggregation and Genome Analysis.</title>
        <authorList>
            <person name="Hilt E.E."/>
            <person name="Putonti C."/>
            <person name="Thomas-White K."/>
            <person name="Lewis A.L."/>
            <person name="Visick K.L."/>
            <person name="Gilbert N.M."/>
            <person name="Wolfe A.J."/>
        </authorList>
    </citation>
    <scope>NUCLEOTIDE SEQUENCE [LARGE SCALE GENOMIC DNA]</scope>
    <source>
        <strain evidence="9 10">UMB1016</strain>
    </source>
</reference>
<keyword evidence="10" id="KW-1185">Reference proteome</keyword>
<proteinExistence type="inferred from homology"/>
<name>A0A9Q4DFS6_9LACT</name>
<dbReference type="GO" id="GO:0006018">
    <property type="term" value="P:2-deoxyribose 1-phosphate catabolic process"/>
    <property type="evidence" value="ECO:0007669"/>
    <property type="project" value="UniProtKB-UniRule"/>
</dbReference>
<dbReference type="GO" id="GO:0016052">
    <property type="term" value="P:carbohydrate catabolic process"/>
    <property type="evidence" value="ECO:0007669"/>
    <property type="project" value="TreeGrafter"/>
</dbReference>
<comment type="function">
    <text evidence="6 7">Catalyzes a reversible aldol reaction between acetaldehyde and D-glyceraldehyde 3-phosphate to generate 2-deoxy-D-ribose 5-phosphate.</text>
</comment>
<evidence type="ECO:0000313" key="8">
    <source>
        <dbReference type="EMBL" id="MCY3088173.1"/>
    </source>
</evidence>
<dbReference type="EMBL" id="CP145132">
    <property type="protein sequence ID" value="WWC54519.1"/>
    <property type="molecule type" value="Genomic_DNA"/>
</dbReference>
<keyword evidence="3 7" id="KW-0456">Lyase</keyword>
<gene>
    <name evidence="7 8" type="primary">deoC</name>
    <name evidence="9" type="ORF">DBT44_0009080</name>
    <name evidence="8" type="ORF">ODY61_08630</name>
</gene>
<evidence type="ECO:0000256" key="7">
    <source>
        <dbReference type="HAMAP-Rule" id="MF_00114"/>
    </source>
</evidence>
<keyword evidence="2 7" id="KW-0963">Cytoplasm</keyword>
<dbReference type="FunFam" id="3.20.20.70:FF:000044">
    <property type="entry name" value="Deoxyribose-phosphate aldolase"/>
    <property type="match status" value="1"/>
</dbReference>
<dbReference type="GO" id="GO:0004139">
    <property type="term" value="F:deoxyribose-phosphate aldolase activity"/>
    <property type="evidence" value="ECO:0007669"/>
    <property type="project" value="UniProtKB-UniRule"/>
</dbReference>
<dbReference type="InterPro" id="IPR028581">
    <property type="entry name" value="DeoC_typeI"/>
</dbReference>
<reference evidence="9" key="3">
    <citation type="submission" date="2024-02" db="EMBL/GenBank/DDBJ databases">
        <authorList>
            <person name="Choi B."/>
        </authorList>
    </citation>
    <scope>NUCLEOTIDE SEQUENCE</scope>
    <source>
        <strain evidence="9">UMB1016</strain>
    </source>
</reference>
<sequence>MDKNQLAQKIDHTLLKADATEQAIRTVCQEAIDYNTASVCVNSYWVPIVHELLEETKINTVAVVGFPLGAMSTESKTFEAKNAIDNGADEIDMVMNIGQMLSGNYDEVLNDIKSVADVVHDSDKVLKVILENALIGKDLIEKACHLAEEAGADYVKTSTGFSTSGAKLEDVELMRKSVSPHVKIKAAGGIRDKETAIKMLKAGADRLGLSSTLTILAE</sequence>
<dbReference type="PANTHER" id="PTHR10889:SF1">
    <property type="entry name" value="DEOXYRIBOSE-PHOSPHATE ALDOLASE"/>
    <property type="match status" value="1"/>
</dbReference>
<comment type="pathway">
    <text evidence="7">Carbohydrate degradation; 2-deoxy-D-ribose 1-phosphate degradation; D-glyceraldehyde 3-phosphate and acetaldehyde from 2-deoxy-alpha-D-ribose 1-phosphate: step 2/2.</text>
</comment>
<feature type="active site" description="Proton donor/acceptor" evidence="7">
    <location>
        <position position="92"/>
    </location>
</feature>
<accession>A0A9Q4DFS6</accession>
<organism evidence="8 11">
    <name type="scientific">Aerococcus mictus</name>
    <dbReference type="NCBI Taxonomy" id="2976810"/>
    <lineage>
        <taxon>Bacteria</taxon>
        <taxon>Bacillati</taxon>
        <taxon>Bacillota</taxon>
        <taxon>Bacilli</taxon>
        <taxon>Lactobacillales</taxon>
        <taxon>Aerococcaceae</taxon>
        <taxon>Aerococcus</taxon>
    </lineage>
</organism>
<dbReference type="InterPro" id="IPR013785">
    <property type="entry name" value="Aldolase_TIM"/>
</dbReference>
<comment type="similarity">
    <text evidence="1 7">Belongs to the DeoC/FbaB aldolase family. DeoC type 1 subfamily.</text>
</comment>
<dbReference type="CDD" id="cd00959">
    <property type="entry name" value="DeoC"/>
    <property type="match status" value="1"/>
</dbReference>
<evidence type="ECO:0000256" key="6">
    <source>
        <dbReference type="ARBA" id="ARBA00056337"/>
    </source>
</evidence>
<feature type="active site" description="Proton donor/acceptor" evidence="7">
    <location>
        <position position="185"/>
    </location>
</feature>
<dbReference type="Proteomes" id="UP000250354">
    <property type="component" value="Chromosome"/>
</dbReference>
<dbReference type="InterPro" id="IPR002915">
    <property type="entry name" value="DeoC/FbaB/LacD_aldolase"/>
</dbReference>
<protein>
    <recommendedName>
        <fullName evidence="7">Deoxyribose-phosphate aldolase</fullName>
        <shortName evidence="7">DERA</shortName>
        <ecNumber evidence="7">4.1.2.4</ecNumber>
    </recommendedName>
    <alternativeName>
        <fullName evidence="7">2-deoxy-D-ribose 5-phosphate aldolase</fullName>
    </alternativeName>
    <alternativeName>
        <fullName evidence="7">Phosphodeoxyriboaldolase</fullName>
        <shortName evidence="7">Deoxyriboaldolase</shortName>
    </alternativeName>
</protein>
<evidence type="ECO:0000256" key="5">
    <source>
        <dbReference type="ARBA" id="ARBA00048791"/>
    </source>
</evidence>
<dbReference type="EMBL" id="JAOTMY010000006">
    <property type="protein sequence ID" value="MCY3088173.1"/>
    <property type="molecule type" value="Genomic_DNA"/>
</dbReference>
<reference evidence="8" key="2">
    <citation type="submission" date="2022-09" db="EMBL/GenBank/DDBJ databases">
        <title>Aerococcus urinae taxonomy study.</title>
        <authorList>
            <person name="Christensen J."/>
            <person name="Senneby E."/>
        </authorList>
    </citation>
    <scope>NUCLEOTIDE SEQUENCE</scope>
    <source>
        <strain evidence="8">LUND-41-B12</strain>
    </source>
</reference>
<dbReference type="RefSeq" id="WP_013669548.1">
    <property type="nucleotide sequence ID" value="NZ_CAJHLJ010000011.1"/>
</dbReference>